<dbReference type="GeneID" id="96221821"/>
<dbReference type="InterPro" id="IPR009241">
    <property type="entry name" value="HigB-like"/>
</dbReference>
<accession>A0A0Q0AZI3</accession>
<keyword evidence="1" id="KW-0238">DNA-binding</keyword>
<proteinExistence type="predicted"/>
<keyword evidence="4" id="KW-1185">Reference proteome</keyword>
<organism evidence="1 3">
    <name type="scientific">Pseudomonas syringae pv. tagetis</name>
    <dbReference type="NCBI Taxonomy" id="129140"/>
    <lineage>
        <taxon>Bacteria</taxon>
        <taxon>Pseudomonadati</taxon>
        <taxon>Pseudomonadota</taxon>
        <taxon>Gammaproteobacteria</taxon>
        <taxon>Pseudomonadales</taxon>
        <taxon>Pseudomonadaceae</taxon>
        <taxon>Pseudomonas</taxon>
    </lineage>
</organism>
<dbReference type="RefSeq" id="WP_055007044.1">
    <property type="nucleotide sequence ID" value="NZ_CP092925.1"/>
</dbReference>
<evidence type="ECO:0000313" key="2">
    <source>
        <dbReference type="EMBL" id="MFH7518607.1"/>
    </source>
</evidence>
<evidence type="ECO:0000313" key="3">
    <source>
        <dbReference type="Proteomes" id="UP000050474"/>
    </source>
</evidence>
<dbReference type="Proteomes" id="UP001610657">
    <property type="component" value="Unassembled WGS sequence"/>
</dbReference>
<dbReference type="EMBL" id="JAVCQK010000031">
    <property type="protein sequence ID" value="MFH7518607.1"/>
    <property type="molecule type" value="Genomic_DNA"/>
</dbReference>
<dbReference type="EMBL" id="LJRM01000181">
    <property type="protein sequence ID" value="KPY81212.1"/>
    <property type="molecule type" value="Genomic_DNA"/>
</dbReference>
<reference evidence="1 3" key="1">
    <citation type="submission" date="2015-09" db="EMBL/GenBank/DDBJ databases">
        <title>Genome announcement of multiple Pseudomonas syringae strains.</title>
        <authorList>
            <person name="Thakur S."/>
            <person name="Wang P.W."/>
            <person name="Gong Y."/>
            <person name="Weir B.S."/>
            <person name="Guttman D.S."/>
        </authorList>
    </citation>
    <scope>NUCLEOTIDE SEQUENCE [LARGE SCALE GENOMIC DNA]</scope>
    <source>
        <strain evidence="1 3">ICMP4091</strain>
    </source>
</reference>
<evidence type="ECO:0000313" key="4">
    <source>
        <dbReference type="Proteomes" id="UP001610657"/>
    </source>
</evidence>
<gene>
    <name evidence="1" type="ORF">ALO44_200111</name>
    <name evidence="2" type="ORF">RA271_26025</name>
</gene>
<evidence type="ECO:0000313" key="1">
    <source>
        <dbReference type="EMBL" id="KPY81212.1"/>
    </source>
</evidence>
<dbReference type="Pfam" id="PF05973">
    <property type="entry name" value="Gp49"/>
    <property type="match status" value="1"/>
</dbReference>
<dbReference type="GO" id="GO:0003677">
    <property type="term" value="F:DNA binding"/>
    <property type="evidence" value="ECO:0007669"/>
    <property type="project" value="UniProtKB-KW"/>
</dbReference>
<comment type="caution">
    <text evidence="1">The sequence shown here is derived from an EMBL/GenBank/DDBJ whole genome shotgun (WGS) entry which is preliminary data.</text>
</comment>
<protein>
    <submittedName>
        <fullName evidence="1">Single-stranded DNA-binding protein</fullName>
    </submittedName>
    <submittedName>
        <fullName evidence="2">Type II toxin-antitoxin system RelE/ParE family toxin</fullName>
    </submittedName>
</protein>
<dbReference type="PATRIC" id="fig|129140.3.peg.4436"/>
<name>A0A0Q0AZI3_9PSED</name>
<reference evidence="2 4" key="2">
    <citation type="submission" date="2023-08" db="EMBL/GenBank/DDBJ databases">
        <title>Genomic and mutational analysis of Pseudomonas syringae pv. tagetis EB037 pathogenicity on sunflower.</title>
        <authorList>
            <person name="Maul J.E."/>
        </authorList>
    </citation>
    <scope>NUCLEOTIDE SEQUENCE [LARGE SCALE GENOMIC DNA]</scope>
    <source>
        <strain evidence="2 4">EB037_T1</strain>
    </source>
</reference>
<dbReference type="Proteomes" id="UP000050474">
    <property type="component" value="Unassembled WGS sequence"/>
</dbReference>
<sequence length="126" mass="14193">MAHKKRDINENTRKPLNIRFFPEKAVVKEMKKLPDRERDRFLININLKAANEDLTCDSSPLSSLGHGVYELCINGSPAWRCIYYTGVSGQLVVLHVCEKTTNGQDRQIKNVVGKRLKALGSEPKAA</sequence>
<dbReference type="STRING" id="129140.ALO44_200111"/>
<dbReference type="AlphaFoldDB" id="A0A0Q0AZI3"/>